<dbReference type="EMBL" id="MDUX01000011">
    <property type="protein sequence ID" value="KAF7599946.1"/>
    <property type="molecule type" value="Genomic_DNA"/>
</dbReference>
<dbReference type="Proteomes" id="UP000216107">
    <property type="component" value="Unassembled WGS sequence"/>
</dbReference>
<dbReference type="RefSeq" id="WP_095523808.1">
    <property type="nucleotide sequence ID" value="NZ_MDUX01000011.1"/>
</dbReference>
<sequence length="217" mass="23184">MSGSQIEQGRLQAKLNDFSTAWQQRLQATGGGLDATARYAEGGSAQQRFSLRGIDAASVQLARSETVQFSLGTRTSAPVVLEAGQSEQSTVRTLDQALAPLGIRATRSDRGELGFQTAESNWNAVKSGIQVRGEGRLFPTGRFSALRAEASATTVQPERWSVADAEGVQQTLTQAVRLGDSLTRARRAAEANLDQLAATDETVIGIDQAQILTDDFT</sequence>
<evidence type="ECO:0000313" key="2">
    <source>
        <dbReference type="EMBL" id="PAS94473.1"/>
    </source>
</evidence>
<evidence type="ECO:0000313" key="4">
    <source>
        <dbReference type="Proteomes" id="UP000623509"/>
    </source>
</evidence>
<reference evidence="1 4" key="1">
    <citation type="submission" date="2016-08" db="EMBL/GenBank/DDBJ databases">
        <title>Candidatus Dactylopiibacterium carminicum genome sequence.</title>
        <authorList>
            <person name="Ramirez-Puebla S.T."/>
            <person name="Ormeno-Orrillo E."/>
            <person name="Vera-Ponce De Leon A."/>
            <person name="Luis L."/>
            <person name="Sanchez-Flores A."/>
            <person name="Monica R."/>
            <person name="Martinez-Romero E."/>
        </authorList>
    </citation>
    <scope>NUCLEOTIDE SEQUENCE [LARGE SCALE GENOMIC DNA]</scope>
    <source>
        <strain evidence="1">END1</strain>
    </source>
</reference>
<protein>
    <submittedName>
        <fullName evidence="2">Uncharacterized protein</fullName>
    </submittedName>
</protein>
<dbReference type="OrthoDB" id="8561678at2"/>
<dbReference type="AlphaFoldDB" id="A0A272EWJ1"/>
<organism evidence="2 3">
    <name type="scientific">Candidatus Dactylopiibacterium carminicum</name>
    <dbReference type="NCBI Taxonomy" id="857335"/>
    <lineage>
        <taxon>Bacteria</taxon>
        <taxon>Pseudomonadati</taxon>
        <taxon>Pseudomonadota</taxon>
        <taxon>Betaproteobacteria</taxon>
        <taxon>Rhodocyclales</taxon>
        <taxon>Rhodocyclaceae</taxon>
        <taxon>Candidatus Dactylopiibacterium</taxon>
    </lineage>
</organism>
<name>A0A272EWJ1_9RHOO</name>
<accession>A0A272EWJ1</accession>
<dbReference type="Proteomes" id="UP000623509">
    <property type="component" value="Unassembled WGS sequence"/>
</dbReference>
<evidence type="ECO:0000313" key="3">
    <source>
        <dbReference type="Proteomes" id="UP000216107"/>
    </source>
</evidence>
<gene>
    <name evidence="1" type="ORF">BGI27_04975</name>
    <name evidence="2" type="ORF">CGU29_03965</name>
</gene>
<proteinExistence type="predicted"/>
<reference evidence="2 3" key="2">
    <citation type="submission" date="2017-07" db="EMBL/GenBank/DDBJ databases">
        <title>Candidatus Dactylopiibacterium carminicum, a nitrogen-fixing symbiont of the cochineal insect Dactylopius coccus and Dactylopius opuntiae (Hemiptera: Coccoidea: Dactylopiidae).</title>
        <authorList>
            <person name="Vera A."/>
        </authorList>
    </citation>
    <scope>NUCLEOTIDE SEQUENCE [LARGE SCALE GENOMIC DNA]</scope>
    <source>
        <strain evidence="2 3">NFDCM</strain>
    </source>
</reference>
<evidence type="ECO:0000313" key="1">
    <source>
        <dbReference type="EMBL" id="KAF7599946.1"/>
    </source>
</evidence>
<dbReference type="EMBL" id="NMRN01000007">
    <property type="protein sequence ID" value="PAS94473.1"/>
    <property type="molecule type" value="Genomic_DNA"/>
</dbReference>
<comment type="caution">
    <text evidence="2">The sequence shown here is derived from an EMBL/GenBank/DDBJ whole genome shotgun (WGS) entry which is preliminary data.</text>
</comment>
<keyword evidence="4" id="KW-1185">Reference proteome</keyword>